<organism evidence="1 2">
    <name type="scientific">Dokdonia donghaensis DSW-1</name>
    <dbReference type="NCBI Taxonomy" id="1300343"/>
    <lineage>
        <taxon>Bacteria</taxon>
        <taxon>Pseudomonadati</taxon>
        <taxon>Bacteroidota</taxon>
        <taxon>Flavobacteriia</taxon>
        <taxon>Flavobacteriales</taxon>
        <taxon>Flavobacteriaceae</taxon>
        <taxon>Dokdonia</taxon>
    </lineage>
</organism>
<name>A0A0A2H482_9FLAO</name>
<evidence type="ECO:0000313" key="2">
    <source>
        <dbReference type="Proteomes" id="UP000030140"/>
    </source>
</evidence>
<dbReference type="AlphaFoldDB" id="A0A0A2H482"/>
<dbReference type="EMBL" id="JSAQ01000001">
    <property type="protein sequence ID" value="KGO07440.1"/>
    <property type="molecule type" value="Genomic_DNA"/>
</dbReference>
<protein>
    <submittedName>
        <fullName evidence="1">Uncharacterized protein</fullName>
    </submittedName>
</protein>
<proteinExistence type="predicted"/>
<keyword evidence="2" id="KW-1185">Reference proteome</keyword>
<comment type="caution">
    <text evidence="1">The sequence shown here is derived from an EMBL/GenBank/DDBJ whole genome shotgun (WGS) entry which is preliminary data.</text>
</comment>
<gene>
    <name evidence="1" type="ORF">NV36_11750</name>
</gene>
<evidence type="ECO:0000313" key="1">
    <source>
        <dbReference type="EMBL" id="KGO07440.1"/>
    </source>
</evidence>
<dbReference type="PATRIC" id="fig|1300343.5.peg.1240"/>
<sequence length="260" mass="28649">MRYNTTYHEQPTSMLRNKLSIKKEQIMMFTLSLNLNILKSKRGTLKHCALFVLLALSAITFTNAQVPNAELLLRVNQATTVDIEAITEAKEGMVVYDTTLDRLKIYDGVAWQTLQSSQKGTIVLNRNGGNGILPTATNTYFDLPLTSAHIQTNDQDLFTVVGNSEIRIEQDGVYALSASLSTSNMPAGNTKYILAARQNGNLIGYLSRGFVTLPSRDYWGSSGTISYSFNANDIINFQYVLNAGGQNLNAVFTNASITKL</sequence>
<reference evidence="1 2" key="1">
    <citation type="submission" date="2014-10" db="EMBL/GenBank/DDBJ databases">
        <title>Draft genome sequence of the proteorhodopsin-containing marine bacterium Dokdonia donghaensis.</title>
        <authorList>
            <person name="Gomez-Consarnau L."/>
            <person name="Gonzalez J.M."/>
            <person name="Riedel T."/>
            <person name="Jaenicke S."/>
            <person name="Wagner-Doebler I."/>
            <person name="Fuhrman J.A."/>
        </authorList>
    </citation>
    <scope>NUCLEOTIDE SEQUENCE [LARGE SCALE GENOMIC DNA]</scope>
    <source>
        <strain evidence="1 2">DSW-1</strain>
    </source>
</reference>
<dbReference type="KEGG" id="ddo:I597_1228"/>
<accession>A0A0A2H482</accession>
<dbReference type="Proteomes" id="UP000030140">
    <property type="component" value="Unassembled WGS sequence"/>
</dbReference>